<evidence type="ECO:0000259" key="6">
    <source>
        <dbReference type="Pfam" id="PF08573"/>
    </source>
</evidence>
<feature type="domain" description="DNA endonuclease activator Ctp1 C-terminal" evidence="6">
    <location>
        <begin position="473"/>
        <end position="500"/>
    </location>
</feature>
<accession>A0AA88HPV5</accession>
<evidence type="ECO:0000256" key="5">
    <source>
        <dbReference type="SAM" id="MobiDB-lite"/>
    </source>
</evidence>
<evidence type="ECO:0000256" key="4">
    <source>
        <dbReference type="SAM" id="Coils"/>
    </source>
</evidence>
<dbReference type="EMBL" id="JAVRJZ010000017">
    <property type="protein sequence ID" value="KAK2709622.1"/>
    <property type="molecule type" value="Genomic_DNA"/>
</dbReference>
<evidence type="ECO:0000313" key="7">
    <source>
        <dbReference type="EMBL" id="KAK2709622.1"/>
    </source>
</evidence>
<feature type="compositionally biased region" description="Polar residues" evidence="5">
    <location>
        <begin position="257"/>
        <end position="267"/>
    </location>
</feature>
<evidence type="ECO:0000313" key="8">
    <source>
        <dbReference type="Proteomes" id="UP001187531"/>
    </source>
</evidence>
<sequence length="522" mass="59368">MNQRQKQLNSYAKEAKDLNIINMEFNELKTLLKKMETKLEEDKKTVSDLNNYVKEMERFSTDQMNRDLEVMNNRKKLQTAMQDFGSKLGTYTSLSLSCSKCKNVMKKIDILYEEFLKKVDSILEAQKCDESVSILSDERSYSGLNFGRSGDGRIEITLQEPNIDDTVREKQPILVPETECINVFSEGTNATTASDSAMAPISKKAYRTEASILPFRSPGKSNHSRYLKGEVSPSKRYVSKESKVRPLKRTCHEDSNGMDNESPSLLNNKRRRDVRKVVAVHEEEETIEILEELKIKAGNIEAGKEREYVPQRGVSRTTEKSKECLKDVTNVTDEVNSKDLSKKLEKGKSGKVKLSEKKSIGSFSFSPAKCNSKSARYRQTKLTLDGKIKKTLGANILKGATTLTRKQNDADAFVNSEGESDDDFDKIPKKGSDVKYQYREETVRKKAQRAQMPAFACIQCKEYFGSNKLTDVEKIEKINRICRHKSKNPPPSTPPGFWDLERTLEPKTLTPQVTMDDEDIFD</sequence>
<keyword evidence="4" id="KW-0175">Coiled coil</keyword>
<organism evidence="7 8">
    <name type="scientific">Artemia franciscana</name>
    <name type="common">Brine shrimp</name>
    <name type="synonym">Artemia sanfranciscana</name>
    <dbReference type="NCBI Taxonomy" id="6661"/>
    <lineage>
        <taxon>Eukaryota</taxon>
        <taxon>Metazoa</taxon>
        <taxon>Ecdysozoa</taxon>
        <taxon>Arthropoda</taxon>
        <taxon>Crustacea</taxon>
        <taxon>Branchiopoda</taxon>
        <taxon>Anostraca</taxon>
        <taxon>Artemiidae</taxon>
        <taxon>Artemia</taxon>
    </lineage>
</organism>
<keyword evidence="8" id="KW-1185">Reference proteome</keyword>
<comment type="subcellular location">
    <subcellularLocation>
        <location evidence="1">Nucleus</location>
    </subcellularLocation>
</comment>
<keyword evidence="3" id="KW-0539">Nucleus</keyword>
<evidence type="ECO:0000256" key="2">
    <source>
        <dbReference type="ARBA" id="ARBA00022763"/>
    </source>
</evidence>
<feature type="coiled-coil region" evidence="4">
    <location>
        <begin position="18"/>
        <end position="52"/>
    </location>
</feature>
<dbReference type="AlphaFoldDB" id="A0AA88HPV5"/>
<dbReference type="GO" id="GO:0005634">
    <property type="term" value="C:nucleus"/>
    <property type="evidence" value="ECO:0007669"/>
    <property type="project" value="UniProtKB-SubCell"/>
</dbReference>
<feature type="compositionally biased region" description="Basic and acidic residues" evidence="5">
    <location>
        <begin position="238"/>
        <end position="255"/>
    </location>
</feature>
<evidence type="ECO:0000256" key="3">
    <source>
        <dbReference type="ARBA" id="ARBA00023242"/>
    </source>
</evidence>
<name>A0AA88HPV5_ARTSF</name>
<dbReference type="GO" id="GO:0006281">
    <property type="term" value="P:DNA repair"/>
    <property type="evidence" value="ECO:0007669"/>
    <property type="project" value="InterPro"/>
</dbReference>
<feature type="region of interest" description="Disordered" evidence="5">
    <location>
        <begin position="215"/>
        <end position="267"/>
    </location>
</feature>
<evidence type="ECO:0000256" key="1">
    <source>
        <dbReference type="ARBA" id="ARBA00004123"/>
    </source>
</evidence>
<dbReference type="Proteomes" id="UP001187531">
    <property type="component" value="Unassembled WGS sequence"/>
</dbReference>
<comment type="caution">
    <text evidence="7">The sequence shown here is derived from an EMBL/GenBank/DDBJ whole genome shotgun (WGS) entry which is preliminary data.</text>
</comment>
<dbReference type="InterPro" id="IPR013882">
    <property type="entry name" value="Ctp1_C"/>
</dbReference>
<protein>
    <recommendedName>
        <fullName evidence="6">DNA endonuclease activator Ctp1 C-terminal domain-containing protein</fullName>
    </recommendedName>
</protein>
<gene>
    <name evidence="7" type="ORF">QYM36_013329</name>
</gene>
<keyword evidence="2" id="KW-0227">DNA damage</keyword>
<proteinExistence type="predicted"/>
<reference evidence="7" key="1">
    <citation type="submission" date="2023-07" db="EMBL/GenBank/DDBJ databases">
        <title>Chromosome-level genome assembly of Artemia franciscana.</title>
        <authorList>
            <person name="Jo E."/>
        </authorList>
    </citation>
    <scope>NUCLEOTIDE SEQUENCE</scope>
    <source>
        <tissue evidence="7">Whole body</tissue>
    </source>
</reference>
<dbReference type="Pfam" id="PF08573">
    <property type="entry name" value="SAE2"/>
    <property type="match status" value="1"/>
</dbReference>